<evidence type="ECO:0000256" key="1">
    <source>
        <dbReference type="SAM" id="MobiDB-lite"/>
    </source>
</evidence>
<name>A0A9D5CAK4_9LILI</name>
<evidence type="ECO:0000313" key="2">
    <source>
        <dbReference type="EMBL" id="KAJ0969658.1"/>
    </source>
</evidence>
<feature type="region of interest" description="Disordered" evidence="1">
    <location>
        <begin position="156"/>
        <end position="189"/>
    </location>
</feature>
<comment type="caution">
    <text evidence="2">The sequence shown here is derived from an EMBL/GenBank/DDBJ whole genome shotgun (WGS) entry which is preliminary data.</text>
</comment>
<organism evidence="2 3">
    <name type="scientific">Dioscorea zingiberensis</name>
    <dbReference type="NCBI Taxonomy" id="325984"/>
    <lineage>
        <taxon>Eukaryota</taxon>
        <taxon>Viridiplantae</taxon>
        <taxon>Streptophyta</taxon>
        <taxon>Embryophyta</taxon>
        <taxon>Tracheophyta</taxon>
        <taxon>Spermatophyta</taxon>
        <taxon>Magnoliopsida</taxon>
        <taxon>Liliopsida</taxon>
        <taxon>Dioscoreales</taxon>
        <taxon>Dioscoreaceae</taxon>
        <taxon>Dioscorea</taxon>
    </lineage>
</organism>
<dbReference type="AlphaFoldDB" id="A0A9D5CAK4"/>
<reference evidence="2" key="2">
    <citation type="journal article" date="2022" name="Hortic Res">
        <title>The genome of Dioscorea zingiberensis sheds light on the biosynthesis, origin and evolution of the medicinally important diosgenin saponins.</title>
        <authorList>
            <person name="Li Y."/>
            <person name="Tan C."/>
            <person name="Li Z."/>
            <person name="Guo J."/>
            <person name="Li S."/>
            <person name="Chen X."/>
            <person name="Wang C."/>
            <person name="Dai X."/>
            <person name="Yang H."/>
            <person name="Song W."/>
            <person name="Hou L."/>
            <person name="Xu J."/>
            <person name="Tong Z."/>
            <person name="Xu A."/>
            <person name="Yuan X."/>
            <person name="Wang W."/>
            <person name="Yang Q."/>
            <person name="Chen L."/>
            <person name="Sun Z."/>
            <person name="Wang K."/>
            <person name="Pan B."/>
            <person name="Chen J."/>
            <person name="Bao Y."/>
            <person name="Liu F."/>
            <person name="Qi X."/>
            <person name="Gang D.R."/>
            <person name="Wen J."/>
            <person name="Li J."/>
        </authorList>
    </citation>
    <scope>NUCLEOTIDE SEQUENCE</scope>
    <source>
        <strain evidence="2">Dzin_1.0</strain>
    </source>
</reference>
<proteinExistence type="predicted"/>
<sequence length="199" mass="22114">MAEDLDDGELWLPSDIVPDLGLRRHPKPTAIPDPLPDRIAALTLLDPNRYKTPPAVVNPLLGSHDPALRARFNPAEIPSLPSHLYNGLVFSPSPRPAYHQFTQVSGFGLRRTRVTQRQQGVGPDRCFPVRFSISGRDRASGTGVFLPRVVNSEFRKKPGMKGGEQQQKQQPIRNAVGGRQGMSFQPPSTEMCLPQDWTY</sequence>
<reference evidence="2" key="1">
    <citation type="submission" date="2021-03" db="EMBL/GenBank/DDBJ databases">
        <authorList>
            <person name="Li Z."/>
            <person name="Yang C."/>
        </authorList>
    </citation>
    <scope>NUCLEOTIDE SEQUENCE</scope>
    <source>
        <strain evidence="2">Dzin_1.0</strain>
        <tissue evidence="2">Leaf</tissue>
    </source>
</reference>
<dbReference type="OrthoDB" id="1888697at2759"/>
<evidence type="ECO:0000313" key="3">
    <source>
        <dbReference type="Proteomes" id="UP001085076"/>
    </source>
</evidence>
<keyword evidence="3" id="KW-1185">Reference proteome</keyword>
<dbReference type="Proteomes" id="UP001085076">
    <property type="component" value="Miscellaneous, Linkage group lg06"/>
</dbReference>
<protein>
    <submittedName>
        <fullName evidence="2">Uncharacterized protein</fullName>
    </submittedName>
</protein>
<accession>A0A9D5CAK4</accession>
<dbReference type="EMBL" id="JAGGNH010000006">
    <property type="protein sequence ID" value="KAJ0969658.1"/>
    <property type="molecule type" value="Genomic_DNA"/>
</dbReference>
<gene>
    <name evidence="2" type="ORF">J5N97_022535</name>
</gene>